<evidence type="ECO:0000313" key="6">
    <source>
        <dbReference type="EMBL" id="KKK17200.1"/>
    </source>
</evidence>
<name>A0A0F8WHF8_9EURO</name>
<comment type="caution">
    <text evidence="6">The sequence shown here is derived from an EMBL/GenBank/DDBJ whole genome shotgun (WGS) entry which is preliminary data.</text>
</comment>
<keyword evidence="3" id="KW-0949">S-adenosyl-L-methionine</keyword>
<dbReference type="PANTHER" id="PTHR43712:SF1">
    <property type="entry name" value="HYPOTHETICAL O-METHYLTRANSFERASE (EUROFUNG)-RELATED"/>
    <property type="match status" value="1"/>
</dbReference>
<dbReference type="OrthoDB" id="1535081at2759"/>
<feature type="domain" description="O-methyltransferase C-terminal" evidence="4">
    <location>
        <begin position="191"/>
        <end position="394"/>
    </location>
</feature>
<dbReference type="SUPFAM" id="SSF46785">
    <property type="entry name" value="Winged helix' DNA-binding domain"/>
    <property type="match status" value="1"/>
</dbReference>
<evidence type="ECO:0000259" key="4">
    <source>
        <dbReference type="Pfam" id="PF00891"/>
    </source>
</evidence>
<dbReference type="InterPro" id="IPR012967">
    <property type="entry name" value="COMT_dimerisation"/>
</dbReference>
<feature type="domain" description="O-methyltransferase dimerisation" evidence="5">
    <location>
        <begin position="85"/>
        <end position="151"/>
    </location>
</feature>
<proteinExistence type="predicted"/>
<gene>
    <name evidence="6" type="ORF">AOCH_003426</name>
</gene>
<dbReference type="AlphaFoldDB" id="A0A0F8WHF8"/>
<evidence type="ECO:0000256" key="2">
    <source>
        <dbReference type="ARBA" id="ARBA00022679"/>
    </source>
</evidence>
<dbReference type="GO" id="GO:0008171">
    <property type="term" value="F:O-methyltransferase activity"/>
    <property type="evidence" value="ECO:0007669"/>
    <property type="project" value="InterPro"/>
</dbReference>
<dbReference type="VEuPathDB" id="FungiDB:P175DRAFT_0506769"/>
<dbReference type="EMBL" id="JYKN01002234">
    <property type="protein sequence ID" value="KKK17200.1"/>
    <property type="molecule type" value="Genomic_DNA"/>
</dbReference>
<protein>
    <submittedName>
        <fullName evidence="6">O-methyltransferase</fullName>
    </submittedName>
</protein>
<dbReference type="Gene3D" id="3.40.50.150">
    <property type="entry name" value="Vaccinia Virus protein VP39"/>
    <property type="match status" value="1"/>
</dbReference>
<dbReference type="GO" id="GO:0044550">
    <property type="term" value="P:secondary metabolite biosynthetic process"/>
    <property type="evidence" value="ECO:0007669"/>
    <property type="project" value="UniProtKB-ARBA"/>
</dbReference>
<evidence type="ECO:0000259" key="5">
    <source>
        <dbReference type="Pfam" id="PF08100"/>
    </source>
</evidence>
<evidence type="ECO:0000313" key="7">
    <source>
        <dbReference type="Proteomes" id="UP000034947"/>
    </source>
</evidence>
<dbReference type="InterPro" id="IPR001077">
    <property type="entry name" value="COMT_C"/>
</dbReference>
<dbReference type="Proteomes" id="UP000034947">
    <property type="component" value="Unassembled WGS sequence"/>
</dbReference>
<dbReference type="PANTHER" id="PTHR43712">
    <property type="entry name" value="PUTATIVE (AFU_ORTHOLOGUE AFUA_4G14580)-RELATED"/>
    <property type="match status" value="1"/>
</dbReference>
<dbReference type="Gene3D" id="1.10.10.10">
    <property type="entry name" value="Winged helix-like DNA-binding domain superfamily/Winged helix DNA-binding domain"/>
    <property type="match status" value="1"/>
</dbReference>
<dbReference type="PROSITE" id="PS51683">
    <property type="entry name" value="SAM_OMT_II"/>
    <property type="match status" value="1"/>
</dbReference>
<accession>A0A0F8WHF8</accession>
<dbReference type="GO" id="GO:0046983">
    <property type="term" value="F:protein dimerization activity"/>
    <property type="evidence" value="ECO:0007669"/>
    <property type="project" value="InterPro"/>
</dbReference>
<sequence>MAITEEEDHYLRSVRKSLQSLNEAAERCHSTCIADRGDNIESCSARQTAQDHLVLEAFKFLQIAQGPIDAAATCFERTAHLGSVRALLEMGVFNALPTGGEIRSTEELAKELNVDESLLARLMRNSALYGPFEETGPGQYRHTPFSEAYLRPEIRGMFRFAMDDHMPAHLKLHEFLKSNGWRAPDSTTNNPYTHAHNTNGKSMFQNLCENPKRMEAFNDGMTVQAMTSLWMIDLFPFQKILSEMSPTPNTTLAVDVGGGKGKAISRIRSLCGDLPGRYILQDQDHVVKSAKATLDEGIETMPHDFFKKQPIQGACTYLVRRCLHNWPQDRVIEILKNIVTAMEPNKSRLLIEEIIVPEEKPGIEEGWMDLIMMSIGAKQRTMKEWETVLRLAGLEVKNVYQLPGNCHGLLEAWLTQ</sequence>
<dbReference type="InterPro" id="IPR029063">
    <property type="entry name" value="SAM-dependent_MTases_sf"/>
</dbReference>
<keyword evidence="2 6" id="KW-0808">Transferase</keyword>
<dbReference type="GO" id="GO:0032259">
    <property type="term" value="P:methylation"/>
    <property type="evidence" value="ECO:0007669"/>
    <property type="project" value="UniProtKB-KW"/>
</dbReference>
<evidence type="ECO:0000256" key="1">
    <source>
        <dbReference type="ARBA" id="ARBA00022603"/>
    </source>
</evidence>
<organism evidence="6 7">
    <name type="scientific">Aspergillus ochraceoroseus</name>
    <dbReference type="NCBI Taxonomy" id="138278"/>
    <lineage>
        <taxon>Eukaryota</taxon>
        <taxon>Fungi</taxon>
        <taxon>Dikarya</taxon>
        <taxon>Ascomycota</taxon>
        <taxon>Pezizomycotina</taxon>
        <taxon>Eurotiomycetes</taxon>
        <taxon>Eurotiomycetidae</taxon>
        <taxon>Eurotiales</taxon>
        <taxon>Aspergillaceae</taxon>
        <taxon>Aspergillus</taxon>
        <taxon>Aspergillus subgen. Nidulantes</taxon>
    </lineage>
</organism>
<keyword evidence="7" id="KW-1185">Reference proteome</keyword>
<dbReference type="InterPro" id="IPR016461">
    <property type="entry name" value="COMT-like"/>
</dbReference>
<reference evidence="6 7" key="1">
    <citation type="submission" date="2015-02" db="EMBL/GenBank/DDBJ databases">
        <title>Draft Genome Sequences of Two Closely-Related Aflatoxigenic Aspergillus Species Obtained from the Cote d'Ivoire.</title>
        <authorList>
            <person name="Moore G.G."/>
            <person name="Beltz S.B."/>
            <person name="Mack B.M."/>
        </authorList>
    </citation>
    <scope>NUCLEOTIDE SEQUENCE [LARGE SCALE GENOMIC DNA]</scope>
    <source>
        <strain evidence="6 7">SRRC1432</strain>
    </source>
</reference>
<dbReference type="Pfam" id="PF08100">
    <property type="entry name" value="Dimerisation"/>
    <property type="match status" value="1"/>
</dbReference>
<dbReference type="SUPFAM" id="SSF53335">
    <property type="entry name" value="S-adenosyl-L-methionine-dependent methyltransferases"/>
    <property type="match status" value="1"/>
</dbReference>
<dbReference type="Pfam" id="PF00891">
    <property type="entry name" value="Methyltransf_2"/>
    <property type="match status" value="1"/>
</dbReference>
<evidence type="ECO:0000256" key="3">
    <source>
        <dbReference type="ARBA" id="ARBA00022691"/>
    </source>
</evidence>
<dbReference type="InterPro" id="IPR036388">
    <property type="entry name" value="WH-like_DNA-bd_sf"/>
</dbReference>
<dbReference type="InterPro" id="IPR036390">
    <property type="entry name" value="WH_DNA-bd_sf"/>
</dbReference>
<keyword evidence="1 6" id="KW-0489">Methyltransferase</keyword>